<dbReference type="PANTHER" id="PTHR20883">
    <property type="entry name" value="PHYTANOYL-COA DIOXYGENASE DOMAIN CONTAINING 1"/>
    <property type="match status" value="1"/>
</dbReference>
<dbReference type="GO" id="GO:0051213">
    <property type="term" value="F:dioxygenase activity"/>
    <property type="evidence" value="ECO:0007669"/>
    <property type="project" value="UniProtKB-KW"/>
</dbReference>
<protein>
    <submittedName>
        <fullName evidence="2">Phytanoyl-CoA dioxygenase family protein</fullName>
    </submittedName>
</protein>
<dbReference type="Gene3D" id="2.60.120.620">
    <property type="entry name" value="q2cbj1_9rhob like domain"/>
    <property type="match status" value="1"/>
</dbReference>
<evidence type="ECO:0000256" key="1">
    <source>
        <dbReference type="SAM" id="MobiDB-lite"/>
    </source>
</evidence>
<keyword evidence="2" id="KW-0223">Dioxygenase</keyword>
<dbReference type="SUPFAM" id="SSF51197">
    <property type="entry name" value="Clavaminate synthase-like"/>
    <property type="match status" value="1"/>
</dbReference>
<evidence type="ECO:0000313" key="2">
    <source>
        <dbReference type="EMBL" id="GAA5199390.1"/>
    </source>
</evidence>
<feature type="region of interest" description="Disordered" evidence="1">
    <location>
        <begin position="1"/>
        <end position="31"/>
    </location>
</feature>
<dbReference type="PANTHER" id="PTHR20883:SF49">
    <property type="entry name" value="PHYTANOYL-COA DIOXYGENASE"/>
    <property type="match status" value="1"/>
</dbReference>
<keyword evidence="2" id="KW-0560">Oxidoreductase</keyword>
<reference evidence="3" key="1">
    <citation type="journal article" date="2019" name="Int. J. Syst. Evol. Microbiol.">
        <title>The Global Catalogue of Microorganisms (GCM) 10K type strain sequencing project: providing services to taxonomists for standard genome sequencing and annotation.</title>
        <authorList>
            <consortium name="The Broad Institute Genomics Platform"/>
            <consortium name="The Broad Institute Genome Sequencing Center for Infectious Disease"/>
            <person name="Wu L."/>
            <person name="Ma J."/>
        </authorList>
    </citation>
    <scope>NUCLEOTIDE SEQUENCE [LARGE SCALE GENOMIC DNA]</scope>
    <source>
        <strain evidence="3">JCM 18304</strain>
    </source>
</reference>
<gene>
    <name evidence="2" type="ORF">GCM10023322_74930</name>
</gene>
<keyword evidence="3" id="KW-1185">Reference proteome</keyword>
<name>A0ABP9SMY7_9ACTN</name>
<dbReference type="EMBL" id="BAABJQ010000037">
    <property type="protein sequence ID" value="GAA5199390.1"/>
    <property type="molecule type" value="Genomic_DNA"/>
</dbReference>
<evidence type="ECO:0000313" key="3">
    <source>
        <dbReference type="Proteomes" id="UP001501570"/>
    </source>
</evidence>
<dbReference type="Pfam" id="PF05721">
    <property type="entry name" value="PhyH"/>
    <property type="match status" value="1"/>
</dbReference>
<sequence>MPAAGDWAGPPDRRRVAMSAHRGRVSGHGGISERGELDRPYAIGPEEVARYERDGYVKLRQVCDPPTVARYQPEITERVIALNTQHLPLSERDTYNRAFLQVENLWRHSDTVREFVFSRRLAGIAARLLGVRAVRLYHDQALYKEAGGGFTPWHVDQYYWPLSTDRTVTAWVPLQDVGPQAGPLTFAAGSHRSGYGHALGIGDESEARLEEFVARRGYPVDATPYALGDVSFHAGWTIHRAPANTVDTPRRVMTVIYMDADIRVTEPGNDFQESDRVTFLGGRPAGAPADGPLNPVLWESD</sequence>
<organism evidence="2 3">
    <name type="scientific">Rugosimonospora acidiphila</name>
    <dbReference type="NCBI Taxonomy" id="556531"/>
    <lineage>
        <taxon>Bacteria</taxon>
        <taxon>Bacillati</taxon>
        <taxon>Actinomycetota</taxon>
        <taxon>Actinomycetes</taxon>
        <taxon>Micromonosporales</taxon>
        <taxon>Micromonosporaceae</taxon>
        <taxon>Rugosimonospora</taxon>
    </lineage>
</organism>
<dbReference type="InterPro" id="IPR008775">
    <property type="entry name" value="Phytyl_CoA_dOase-like"/>
</dbReference>
<accession>A0ABP9SMY7</accession>
<dbReference type="Proteomes" id="UP001501570">
    <property type="component" value="Unassembled WGS sequence"/>
</dbReference>
<comment type="caution">
    <text evidence="2">The sequence shown here is derived from an EMBL/GenBank/DDBJ whole genome shotgun (WGS) entry which is preliminary data.</text>
</comment>
<proteinExistence type="predicted"/>